<dbReference type="EMBL" id="CP040710">
    <property type="protein sequence ID" value="QCX01084.1"/>
    <property type="molecule type" value="Genomic_DNA"/>
</dbReference>
<accession>A0A5B7SWL7</accession>
<reference evidence="2 3" key="1">
    <citation type="submission" date="2019-05" db="EMBL/GenBank/DDBJ databases">
        <title>Genome sequencing of F202Z8.</title>
        <authorList>
            <person name="Kwon Y.M."/>
        </authorList>
    </citation>
    <scope>NUCLEOTIDE SEQUENCE [LARGE SCALE GENOMIC DNA]</scope>
    <source>
        <strain evidence="2 3">F202Z8</strain>
    </source>
</reference>
<dbReference type="KEGG" id="asag:FGM00_13520"/>
<organism evidence="2 3">
    <name type="scientific">Aggregatimonas sangjinii</name>
    <dbReference type="NCBI Taxonomy" id="2583587"/>
    <lineage>
        <taxon>Bacteria</taxon>
        <taxon>Pseudomonadati</taxon>
        <taxon>Bacteroidota</taxon>
        <taxon>Flavobacteriia</taxon>
        <taxon>Flavobacteriales</taxon>
        <taxon>Flavobacteriaceae</taxon>
        <taxon>Aggregatimonas</taxon>
    </lineage>
</organism>
<dbReference type="Proteomes" id="UP000310017">
    <property type="component" value="Chromosome"/>
</dbReference>
<name>A0A5B7SWL7_9FLAO</name>
<dbReference type="AlphaFoldDB" id="A0A5B7SWL7"/>
<keyword evidence="1" id="KW-0732">Signal</keyword>
<proteinExistence type="predicted"/>
<evidence type="ECO:0000256" key="1">
    <source>
        <dbReference type="SAM" id="SignalP"/>
    </source>
</evidence>
<feature type="signal peptide" evidence="1">
    <location>
        <begin position="1"/>
        <end position="20"/>
    </location>
</feature>
<keyword evidence="3" id="KW-1185">Reference proteome</keyword>
<sequence>MKANVLLLSFLFIGSTSLIAQVTQSSGDVLAKVTTCGDIDALFTHSGASMHNLMYADVNASKSSSSTVGQTKGSPYLVSSFEKSDIYKNDELLGSFYTRYNIYSKELEVKKTLLAEEQFKALLKDENIKAVFKDKEIQYVSFIDEKGKKRSDYLISKTSGDNYKLFQRMECNFVEGKKAENSMVNAIPNRFTNSSSYYLKNQSTAVVSYLPTKKSQLLKLFKENDKMQLANLIKKKGLNLKKENDLVALFEFANTLDQENYTVKSK</sequence>
<evidence type="ECO:0000313" key="2">
    <source>
        <dbReference type="EMBL" id="QCX01084.1"/>
    </source>
</evidence>
<gene>
    <name evidence="2" type="ORF">FGM00_13520</name>
</gene>
<protein>
    <submittedName>
        <fullName evidence="2">Uncharacterized protein</fullName>
    </submittedName>
</protein>
<dbReference type="OrthoDB" id="1420518at2"/>
<evidence type="ECO:0000313" key="3">
    <source>
        <dbReference type="Proteomes" id="UP000310017"/>
    </source>
</evidence>
<dbReference type="RefSeq" id="WP_138853423.1">
    <property type="nucleotide sequence ID" value="NZ_CP040710.1"/>
</dbReference>
<feature type="chain" id="PRO_5022865554" evidence="1">
    <location>
        <begin position="21"/>
        <end position="266"/>
    </location>
</feature>